<evidence type="ECO:0008006" key="9">
    <source>
        <dbReference type="Google" id="ProtNLM"/>
    </source>
</evidence>
<dbReference type="InterPro" id="IPR011701">
    <property type="entry name" value="MFS"/>
</dbReference>
<name>A0A1Z5KPS3_FISSO</name>
<dbReference type="Proteomes" id="UP000198406">
    <property type="component" value="Unassembled WGS sequence"/>
</dbReference>
<organism evidence="7 8">
    <name type="scientific">Fistulifera solaris</name>
    <name type="common">Oleaginous diatom</name>
    <dbReference type="NCBI Taxonomy" id="1519565"/>
    <lineage>
        <taxon>Eukaryota</taxon>
        <taxon>Sar</taxon>
        <taxon>Stramenopiles</taxon>
        <taxon>Ochrophyta</taxon>
        <taxon>Bacillariophyta</taxon>
        <taxon>Bacillariophyceae</taxon>
        <taxon>Bacillariophycidae</taxon>
        <taxon>Naviculales</taxon>
        <taxon>Naviculaceae</taxon>
        <taxon>Fistulifera</taxon>
    </lineage>
</organism>
<evidence type="ECO:0000256" key="1">
    <source>
        <dbReference type="ARBA" id="ARBA00004141"/>
    </source>
</evidence>
<dbReference type="Pfam" id="PF07690">
    <property type="entry name" value="MFS_1"/>
    <property type="match status" value="1"/>
</dbReference>
<evidence type="ECO:0000256" key="2">
    <source>
        <dbReference type="ARBA" id="ARBA00022692"/>
    </source>
</evidence>
<feature type="transmembrane region" description="Helical" evidence="6">
    <location>
        <begin position="409"/>
        <end position="426"/>
    </location>
</feature>
<evidence type="ECO:0000313" key="7">
    <source>
        <dbReference type="EMBL" id="GAX28001.1"/>
    </source>
</evidence>
<dbReference type="AlphaFoldDB" id="A0A1Z5KPS3"/>
<sequence>MMEDDIDSGGFRALLEKVHRVEENADWSIHSVDYEQFKNRLKFFAERRVKVWSIVRDSPDGRIAEDEWSGIAGWKLPMPPSRRGNNDAVELSAFQRATDRYVSMGDIPFQEDSKESDESVSSHDSLSKTRRRTKRHFMRRLSNTERNELTLFLAWEMDKAMMFYLTQWQKLSRRIEDKDFDRFEESTPTLDLDIANELLELFAFCVINIIVTQQILIRYDAFARAFEGTPMRNYYLKQVKKEQTAYRKILCHEELKAIADSFVEVQLPSNQLSHFCAQRMMFESILASLESESVHDTVFRLENLAISARSLWKWFMVGLREGRLGLEPAYLAGNEKSLTNQIQQLVEWRQKKKEIQQPRKQERKLSDMQKYHLTLNLMSAFFYCMNYYIVEPSSTLYCNRLGAQDTMSGLLIGMTPLAAFMSSIPYSMWTNHSFRHPFILSCVMLMLGNMLYAFADIFRNFPMAIMGRFICGMGAPKCIIRRYMADTTPVSLRTGVNAGFGMVVAAGSAMGPAMAVVLSKYEQAIAVPHVGYVTLNGLTLPGYFMAAIWLTFALLVIATFDEPQREGLLEQKQLEESERISDPIKNEIPLPSSLEVSVSQMSEQDIELRMIFSGESHDYAGLKEMQEKRPASHHYLQALRNFAGLITFPVRVCLGLLFAKVFTIETLVSSTSSLTKNRYRWVVTQVGVLGFTNGLLVIPFSIFIGRLSLSFEDRILMRWLVMAGCFGFFLLIDLSDLVESPTGDYNKGHILAVTPQRYIAGYFIAYLSVQAFEGVIGSALSKLIPTALASGTLNSGLLATLVDTFGRACGDIFISVVGCIDLRQLLNLLFIPAFVIMLTCLVVIEKFHDMLSV</sequence>
<evidence type="ECO:0000256" key="3">
    <source>
        <dbReference type="ARBA" id="ARBA00022989"/>
    </source>
</evidence>
<dbReference type="InParanoid" id="A0A1Z5KPS3"/>
<evidence type="ECO:0000313" key="8">
    <source>
        <dbReference type="Proteomes" id="UP000198406"/>
    </source>
</evidence>
<reference evidence="7 8" key="1">
    <citation type="journal article" date="2015" name="Plant Cell">
        <title>Oil accumulation by the oleaginous diatom Fistulifera solaris as revealed by the genome and transcriptome.</title>
        <authorList>
            <person name="Tanaka T."/>
            <person name="Maeda Y."/>
            <person name="Veluchamy A."/>
            <person name="Tanaka M."/>
            <person name="Abida H."/>
            <person name="Marechal E."/>
            <person name="Bowler C."/>
            <person name="Muto M."/>
            <person name="Sunaga Y."/>
            <person name="Tanaka M."/>
            <person name="Yoshino T."/>
            <person name="Taniguchi T."/>
            <person name="Fukuda Y."/>
            <person name="Nemoto M."/>
            <person name="Matsumoto M."/>
            <person name="Wong P.S."/>
            <person name="Aburatani S."/>
            <person name="Fujibuchi W."/>
        </authorList>
    </citation>
    <scope>NUCLEOTIDE SEQUENCE [LARGE SCALE GENOMIC DNA]</scope>
    <source>
        <strain evidence="7 8">JPCC DA0580</strain>
    </source>
</reference>
<dbReference type="GO" id="GO:0016020">
    <property type="term" value="C:membrane"/>
    <property type="evidence" value="ECO:0007669"/>
    <property type="project" value="UniProtKB-SubCell"/>
</dbReference>
<accession>A0A1Z5KPS3</accession>
<evidence type="ECO:0000256" key="6">
    <source>
        <dbReference type="SAM" id="Phobius"/>
    </source>
</evidence>
<dbReference type="InterPro" id="IPR036259">
    <property type="entry name" value="MFS_trans_sf"/>
</dbReference>
<comment type="caution">
    <text evidence="7">The sequence shown here is derived from an EMBL/GenBank/DDBJ whole genome shotgun (WGS) entry which is preliminary data.</text>
</comment>
<dbReference type="EMBL" id="BDSP01000263">
    <property type="protein sequence ID" value="GAX28001.1"/>
    <property type="molecule type" value="Genomic_DNA"/>
</dbReference>
<feature type="region of interest" description="Disordered" evidence="5">
    <location>
        <begin position="110"/>
        <end position="131"/>
    </location>
</feature>
<gene>
    <name evidence="7" type="ORF">FisN_16Lh301</name>
</gene>
<feature type="transmembrane region" description="Helical" evidence="6">
    <location>
        <begin position="500"/>
        <end position="521"/>
    </location>
</feature>
<evidence type="ECO:0000256" key="5">
    <source>
        <dbReference type="SAM" id="MobiDB-lite"/>
    </source>
</evidence>
<dbReference type="Gene3D" id="1.20.1250.20">
    <property type="entry name" value="MFS general substrate transporter like domains"/>
    <property type="match status" value="1"/>
</dbReference>
<feature type="transmembrane region" description="Helical" evidence="6">
    <location>
        <begin position="438"/>
        <end position="455"/>
    </location>
</feature>
<feature type="transmembrane region" description="Helical" evidence="6">
    <location>
        <begin position="371"/>
        <end position="389"/>
    </location>
</feature>
<dbReference type="InterPro" id="IPR051068">
    <property type="entry name" value="MFS_Domain-Containing_Protein"/>
</dbReference>
<feature type="transmembrane region" description="Helical" evidence="6">
    <location>
        <begin position="679"/>
        <end position="703"/>
    </location>
</feature>
<keyword evidence="4 6" id="KW-0472">Membrane</keyword>
<keyword evidence="2 6" id="KW-0812">Transmembrane</keyword>
<dbReference type="GO" id="GO:0022857">
    <property type="term" value="F:transmembrane transporter activity"/>
    <property type="evidence" value="ECO:0007669"/>
    <property type="project" value="InterPro"/>
</dbReference>
<feature type="transmembrane region" description="Helical" evidence="6">
    <location>
        <begin position="541"/>
        <end position="560"/>
    </location>
</feature>
<feature type="compositionally biased region" description="Basic and acidic residues" evidence="5">
    <location>
        <begin position="111"/>
        <end position="127"/>
    </location>
</feature>
<evidence type="ECO:0000256" key="4">
    <source>
        <dbReference type="ARBA" id="ARBA00023136"/>
    </source>
</evidence>
<comment type="subcellular location">
    <subcellularLocation>
        <location evidence="1">Membrane</location>
        <topology evidence="1">Multi-pass membrane protein</topology>
    </subcellularLocation>
</comment>
<keyword evidence="3 6" id="KW-1133">Transmembrane helix</keyword>
<dbReference type="OrthoDB" id="5588846at2759"/>
<feature type="transmembrane region" description="Helical" evidence="6">
    <location>
        <begin position="825"/>
        <end position="844"/>
    </location>
</feature>
<dbReference type="PANTHER" id="PTHR23510">
    <property type="entry name" value="INNER MEMBRANE TRANSPORT PROTEIN YAJR"/>
    <property type="match status" value="1"/>
</dbReference>
<keyword evidence="8" id="KW-1185">Reference proteome</keyword>
<protein>
    <recommendedName>
        <fullName evidence="9">SPX domain-containing protein</fullName>
    </recommendedName>
</protein>
<proteinExistence type="predicted"/>
<dbReference type="SUPFAM" id="SSF103473">
    <property type="entry name" value="MFS general substrate transporter"/>
    <property type="match status" value="1"/>
</dbReference>
<dbReference type="PANTHER" id="PTHR23510:SF64">
    <property type="entry name" value="INNER MEMBRANE TRANSPORT PROTEIN YAJR"/>
    <property type="match status" value="1"/>
</dbReference>
<feature type="transmembrane region" description="Helical" evidence="6">
    <location>
        <begin position="715"/>
        <end position="732"/>
    </location>
</feature>